<dbReference type="GO" id="GO:0003700">
    <property type="term" value="F:DNA-binding transcription factor activity"/>
    <property type="evidence" value="ECO:0007669"/>
    <property type="project" value="TreeGrafter"/>
</dbReference>
<dbReference type="PANTHER" id="PTHR30055:SF234">
    <property type="entry name" value="HTH-TYPE TRANSCRIPTIONAL REGULATOR BETI"/>
    <property type="match status" value="1"/>
</dbReference>
<dbReference type="Gene3D" id="1.10.10.60">
    <property type="entry name" value="Homeodomain-like"/>
    <property type="match status" value="1"/>
</dbReference>
<dbReference type="InterPro" id="IPR001647">
    <property type="entry name" value="HTH_TetR"/>
</dbReference>
<sequence length="200" mass="22983">MKKRARPKREQIIQAAFEVICSRGYYETRIDDIARRARVAKGTVYLYFPDKPAIYLGIIRWLISQAVGVVSETDRQSVAPAVKLTRIYRTWIEKLQSYPGTVDLLFPEINRDRCNLGRQFREQLLPELHRLLDSVARIVRQGIIARQFRPVDTRLAALNFLNAFRSGLLVNSGHLKIKALPEQALELFLYGVAYKPKGGK</sequence>
<dbReference type="PROSITE" id="PS50977">
    <property type="entry name" value="HTH_TETR_2"/>
    <property type="match status" value="1"/>
</dbReference>
<organism evidence="6">
    <name type="scientific">candidate division WOR-3 bacterium</name>
    <dbReference type="NCBI Taxonomy" id="2052148"/>
    <lineage>
        <taxon>Bacteria</taxon>
        <taxon>Bacteria division WOR-3</taxon>
    </lineage>
</organism>
<dbReference type="Gene3D" id="1.10.357.10">
    <property type="entry name" value="Tetracycline Repressor, domain 2"/>
    <property type="match status" value="1"/>
</dbReference>
<keyword evidence="1" id="KW-0805">Transcription regulation</keyword>
<accession>A0A7V3PTI1</accession>
<reference evidence="6" key="1">
    <citation type="journal article" date="2020" name="mSystems">
        <title>Genome- and Community-Level Interaction Insights into Carbon Utilization and Element Cycling Functions of Hydrothermarchaeota in Hydrothermal Sediment.</title>
        <authorList>
            <person name="Zhou Z."/>
            <person name="Liu Y."/>
            <person name="Xu W."/>
            <person name="Pan J."/>
            <person name="Luo Z.H."/>
            <person name="Li M."/>
        </authorList>
    </citation>
    <scope>NUCLEOTIDE SEQUENCE [LARGE SCALE GENOMIC DNA]</scope>
    <source>
        <strain evidence="6">SpSt-914</strain>
    </source>
</reference>
<dbReference type="InterPro" id="IPR050109">
    <property type="entry name" value="HTH-type_TetR-like_transc_reg"/>
</dbReference>
<dbReference type="GO" id="GO:0000976">
    <property type="term" value="F:transcription cis-regulatory region binding"/>
    <property type="evidence" value="ECO:0007669"/>
    <property type="project" value="TreeGrafter"/>
</dbReference>
<comment type="caution">
    <text evidence="6">The sequence shown here is derived from an EMBL/GenBank/DDBJ whole genome shotgun (WGS) entry which is preliminary data.</text>
</comment>
<dbReference type="PANTHER" id="PTHR30055">
    <property type="entry name" value="HTH-TYPE TRANSCRIPTIONAL REGULATOR RUTR"/>
    <property type="match status" value="1"/>
</dbReference>
<dbReference type="InterPro" id="IPR009057">
    <property type="entry name" value="Homeodomain-like_sf"/>
</dbReference>
<evidence type="ECO:0000259" key="5">
    <source>
        <dbReference type="PROSITE" id="PS50977"/>
    </source>
</evidence>
<gene>
    <name evidence="6" type="ORF">ENX16_03425</name>
</gene>
<evidence type="ECO:0000256" key="1">
    <source>
        <dbReference type="ARBA" id="ARBA00023015"/>
    </source>
</evidence>
<evidence type="ECO:0000256" key="4">
    <source>
        <dbReference type="PROSITE-ProRule" id="PRU00335"/>
    </source>
</evidence>
<keyword evidence="2 4" id="KW-0238">DNA-binding</keyword>
<dbReference type="EMBL" id="DTMZ01000075">
    <property type="protein sequence ID" value="HGD13110.1"/>
    <property type="molecule type" value="Genomic_DNA"/>
</dbReference>
<evidence type="ECO:0000256" key="3">
    <source>
        <dbReference type="ARBA" id="ARBA00023163"/>
    </source>
</evidence>
<name>A0A7V3PTI1_UNCW3</name>
<keyword evidence="3" id="KW-0804">Transcription</keyword>
<feature type="domain" description="HTH tetR-type" evidence="5">
    <location>
        <begin position="6"/>
        <end position="66"/>
    </location>
</feature>
<feature type="DNA-binding region" description="H-T-H motif" evidence="4">
    <location>
        <begin position="29"/>
        <end position="48"/>
    </location>
</feature>
<evidence type="ECO:0000313" key="6">
    <source>
        <dbReference type="EMBL" id="HGD13110.1"/>
    </source>
</evidence>
<evidence type="ECO:0000256" key="2">
    <source>
        <dbReference type="ARBA" id="ARBA00023125"/>
    </source>
</evidence>
<dbReference type="FunFam" id="1.10.10.60:FF:000141">
    <property type="entry name" value="TetR family transcriptional regulator"/>
    <property type="match status" value="1"/>
</dbReference>
<dbReference type="Pfam" id="PF00440">
    <property type="entry name" value="TetR_N"/>
    <property type="match status" value="1"/>
</dbReference>
<dbReference type="SUPFAM" id="SSF46689">
    <property type="entry name" value="Homeodomain-like"/>
    <property type="match status" value="1"/>
</dbReference>
<dbReference type="InterPro" id="IPR036271">
    <property type="entry name" value="Tet_transcr_reg_TetR-rel_C_sf"/>
</dbReference>
<proteinExistence type="predicted"/>
<dbReference type="AlphaFoldDB" id="A0A7V3PTI1"/>
<dbReference type="PRINTS" id="PR00455">
    <property type="entry name" value="HTHTETR"/>
</dbReference>
<dbReference type="SUPFAM" id="SSF48498">
    <property type="entry name" value="Tetracyclin repressor-like, C-terminal domain"/>
    <property type="match status" value="1"/>
</dbReference>
<protein>
    <submittedName>
        <fullName evidence="6">TetR/AcrR family transcriptional regulator</fullName>
    </submittedName>
</protein>